<evidence type="ECO:0000259" key="2">
    <source>
        <dbReference type="PROSITE" id="PS51192"/>
    </source>
</evidence>
<feature type="domain" description="Helicase C-terminal" evidence="3">
    <location>
        <begin position="427"/>
        <end position="593"/>
    </location>
</feature>
<dbReference type="InterPro" id="IPR025202">
    <property type="entry name" value="PLD-like_dom"/>
</dbReference>
<organism evidence="4 5">
    <name type="scientific">Sarcina ventriculi</name>
    <name type="common">Clostridium ventriculi</name>
    <dbReference type="NCBI Taxonomy" id="1267"/>
    <lineage>
        <taxon>Bacteria</taxon>
        <taxon>Bacillati</taxon>
        <taxon>Bacillota</taxon>
        <taxon>Clostridia</taxon>
        <taxon>Eubacteriales</taxon>
        <taxon>Clostridiaceae</taxon>
        <taxon>Sarcina</taxon>
    </lineage>
</organism>
<dbReference type="Gene3D" id="3.30.870.10">
    <property type="entry name" value="Endonuclease Chain A"/>
    <property type="match status" value="1"/>
</dbReference>
<dbReference type="InterPro" id="IPR014001">
    <property type="entry name" value="Helicase_ATP-bd"/>
</dbReference>
<proteinExistence type="predicted"/>
<protein>
    <submittedName>
        <fullName evidence="4">Type I restriction enzyme EcoKI subunit R</fullName>
    </submittedName>
</protein>
<evidence type="ECO:0000313" key="4">
    <source>
        <dbReference type="EMBL" id="CUN82335.1"/>
    </source>
</evidence>
<dbReference type="Gene3D" id="3.40.50.300">
    <property type="entry name" value="P-loop containing nucleotide triphosphate hydrolases"/>
    <property type="match status" value="2"/>
</dbReference>
<dbReference type="EMBL" id="CYZR01000003">
    <property type="protein sequence ID" value="CUN82335.1"/>
    <property type="molecule type" value="Genomic_DNA"/>
</dbReference>
<dbReference type="InterPro" id="IPR027417">
    <property type="entry name" value="P-loop_NTPase"/>
</dbReference>
<dbReference type="Pfam" id="PF04851">
    <property type="entry name" value="ResIII"/>
    <property type="match status" value="1"/>
</dbReference>
<reference evidence="4 5" key="1">
    <citation type="submission" date="2015-09" db="EMBL/GenBank/DDBJ databases">
        <authorList>
            <consortium name="Pathogen Informatics"/>
        </authorList>
    </citation>
    <scope>NUCLEOTIDE SEQUENCE [LARGE SCALE GENOMIC DNA]</scope>
    <source>
        <strain evidence="4 5">2789STDY5834858</strain>
    </source>
</reference>
<dbReference type="InterPro" id="IPR001736">
    <property type="entry name" value="PLipase_D/transphosphatidylase"/>
</dbReference>
<dbReference type="SUPFAM" id="SSF56024">
    <property type="entry name" value="Phospholipase D/nuclease"/>
    <property type="match status" value="1"/>
</dbReference>
<dbReference type="PANTHER" id="PTHR47396">
    <property type="entry name" value="TYPE I RESTRICTION ENZYME ECOKI R PROTEIN"/>
    <property type="match status" value="1"/>
</dbReference>
<feature type="domain" description="Helicase ATP-binding" evidence="2">
    <location>
        <begin position="234"/>
        <end position="382"/>
    </location>
</feature>
<dbReference type="CDD" id="cd09204">
    <property type="entry name" value="PLDc_N_DEXD_b2"/>
    <property type="match status" value="1"/>
</dbReference>
<dbReference type="RefSeq" id="WP_055258577.1">
    <property type="nucleotide sequence ID" value="NZ_CABIXL010000003.1"/>
</dbReference>
<dbReference type="Pfam" id="PF11907">
    <property type="entry name" value="DUF3427"/>
    <property type="match status" value="1"/>
</dbReference>
<dbReference type="PANTHER" id="PTHR47396:SF1">
    <property type="entry name" value="ATP-DEPENDENT HELICASE IRC3-RELATED"/>
    <property type="match status" value="1"/>
</dbReference>
<dbReference type="InterPro" id="IPR058403">
    <property type="entry name" value="DUF8090"/>
</dbReference>
<dbReference type="InterPro" id="IPR050742">
    <property type="entry name" value="Helicase_Restrict-Modif_Enz"/>
</dbReference>
<feature type="domain" description="PLD phosphodiesterase" evidence="1">
    <location>
        <begin position="118"/>
        <end position="148"/>
    </location>
</feature>
<dbReference type="SMART" id="SM00490">
    <property type="entry name" value="HELICc"/>
    <property type="match status" value="1"/>
</dbReference>
<dbReference type="SMART" id="SM00487">
    <property type="entry name" value="DEXDc"/>
    <property type="match status" value="1"/>
</dbReference>
<sequence length="958" mass="111631">MYIQTELDLTRLDNIEEEVREHSEDFLEHKLITNGEGENFLLELKEAFKTCKGFYFSVAFINFSGLQLILDDLKNLAENNIKGTIITSTYLNFTQVGALKKLKEFNNIDLRIFVTDEKLRGFHTKAYIFEYEKDYKIYIGSSNLTQSALKSNEEWNVKIISKKDYGFSKDVMDAYYKLYNECYEVNDNFINDYDTFLKDIKKTNIEESTKKLLLKYEKITPNVMQKEALENLRRLREHGGNKSLVIAATGTGKTYMSAFDVQEFNPRKMLFIVHREDILRKAILDYKKIMPHKEFGLFTGNIKENGKEYLFATIQSMSTYYNDFKEDEFDYIVIDEAHHSASETYKKVIDYFKPKFLLGITATPERTEGKDIFSIFDNNISLEVRLNEALEKKLVVPFHYFGITDIDLIDYTGIDINDIQRLSKLLEINERVDFIIEKMNFYGFDGYKRKAVGFCASVEHAKFMANQFNKRGIKSIALTGGDSVNKRQDEIKKLEDDNNGLEVIFTVDLFNEGIDIPSINLILMLRPTQSSIIFIQQLGRGLRKYKEKEFLTVLDFIGNYNKAFQIAIALNGAKYYDKESLKASIKSNFSNIAGCTNIEMDEIAKERILSQINSENFNNMKYLKEEYNEFKKINGGKVVNFLADYFLFEGAPNPLKFIGAVSSKSYLGFLEKVEKNFEDTKLLKNEKFKLVLKDITGKLPLKRPFEFLILRYLIKNGVSTRNQLKNDIEKYIDFIDDKTFNYTIECLRGDYHSKKESNFNFIEDYGDKIILASEIKEVVQDEKFKLYINDCINYGLLAYEREFGRKNYGMPFLKLYSRYTRDDVVRMSNATKKFGGYGMGGLKTNGNDWYMFVGMEKEEGIKESINHENEFIGRDIFVWQSSSSTTLESEIGQKLINNVEKNINMHLFVRKHRQIDGIIEPYIYMGMVDTVYHEGEKPITVHVKLRNKVATRIYNELK</sequence>
<evidence type="ECO:0000313" key="5">
    <source>
        <dbReference type="Proteomes" id="UP000095488"/>
    </source>
</evidence>
<accession>A0ABM9UPQ7</accession>
<keyword evidence="5" id="KW-1185">Reference proteome</keyword>
<dbReference type="PROSITE" id="PS51194">
    <property type="entry name" value="HELICASE_CTER"/>
    <property type="match status" value="1"/>
</dbReference>
<gene>
    <name evidence="4" type="ORF">ERS852473_01192</name>
</gene>
<evidence type="ECO:0000259" key="1">
    <source>
        <dbReference type="PROSITE" id="PS50035"/>
    </source>
</evidence>
<dbReference type="Pfam" id="PF13091">
    <property type="entry name" value="PLDc_2"/>
    <property type="match status" value="1"/>
</dbReference>
<comment type="caution">
    <text evidence="4">The sequence shown here is derived from an EMBL/GenBank/DDBJ whole genome shotgun (WGS) entry which is preliminary data.</text>
</comment>
<dbReference type="InterPro" id="IPR021835">
    <property type="entry name" value="DUF3427"/>
</dbReference>
<name>A0ABM9UPQ7_SARVE</name>
<dbReference type="CDD" id="cd18032">
    <property type="entry name" value="DEXHc_RE_I_III_res"/>
    <property type="match status" value="1"/>
</dbReference>
<dbReference type="InterPro" id="IPR006935">
    <property type="entry name" value="Helicase/UvrB_N"/>
</dbReference>
<dbReference type="Proteomes" id="UP000095488">
    <property type="component" value="Unassembled WGS sequence"/>
</dbReference>
<dbReference type="Pfam" id="PF00271">
    <property type="entry name" value="Helicase_C"/>
    <property type="match status" value="1"/>
</dbReference>
<dbReference type="Pfam" id="PF26350">
    <property type="entry name" value="DUF8090"/>
    <property type="match status" value="1"/>
</dbReference>
<dbReference type="PROSITE" id="PS50035">
    <property type="entry name" value="PLD"/>
    <property type="match status" value="1"/>
</dbReference>
<dbReference type="InterPro" id="IPR001650">
    <property type="entry name" value="Helicase_C-like"/>
</dbReference>
<evidence type="ECO:0000259" key="3">
    <source>
        <dbReference type="PROSITE" id="PS51194"/>
    </source>
</evidence>
<dbReference type="PROSITE" id="PS51192">
    <property type="entry name" value="HELICASE_ATP_BIND_1"/>
    <property type="match status" value="1"/>
</dbReference>
<dbReference type="CDD" id="cd18799">
    <property type="entry name" value="SF2_C_EcoAI-like"/>
    <property type="match status" value="1"/>
</dbReference>
<dbReference type="SUPFAM" id="SSF52540">
    <property type="entry name" value="P-loop containing nucleoside triphosphate hydrolases"/>
    <property type="match status" value="1"/>
</dbReference>